<feature type="domain" description="Polysaccharide chain length determinant N-terminal" evidence="18">
    <location>
        <begin position="38"/>
        <end position="118"/>
    </location>
</feature>
<dbReference type="Pfam" id="PF02706">
    <property type="entry name" value="Wzz"/>
    <property type="match status" value="1"/>
</dbReference>
<dbReference type="AlphaFoldDB" id="A0A348FYR4"/>
<evidence type="ECO:0000259" key="19">
    <source>
        <dbReference type="Pfam" id="PF13614"/>
    </source>
</evidence>
<evidence type="ECO:0000313" key="21">
    <source>
        <dbReference type="Proteomes" id="UP000266934"/>
    </source>
</evidence>
<dbReference type="EC" id="2.7.10.2" evidence="4"/>
<sequence length="809" mass="88431">MNINSRITGDERFDRTAADDAFSPLSVADVIEWVKGFLGRQYWIFAIGLSCALAAGLAYLSVAPPQYTASALLMIDRGKLRDLQLPGSPLGDGPLDTVQVDTQVEVLRSDTIALAVIKARNLMADPELSGEGKVVINPLAMLFSLFGSNARPEPPSTKAVLGSFLSRRKIVRVGKTYILEISYQSSDPARAADIANAIAEAYIDNELEAKYQVTRRASTWLQGRIQELRSQAADADLAVFEYKEKNRIIDYGNFSVSGPGAASGRLIGDQQLSELNSQLMAARVATAEAKARLDRIEDVLKQDVRDATVADTLKSEIINRLRARYLDMAAREGNWSAQYGPNHLAAVNLRTQMEELLRSMSDELGRIAASYRSEYEIAKAREVALERRLAELVSESQSTYRDRIGLGDLESGAKVSRAIYDSFLQRYLEAMQQQSFPITEARVITPAAPPSGKSSPIAGQVLGLGGAIGFILALGVALLRETTDRTFRTARQVEETLQAPCLSVLPLMGAAEAAPTALSGLPARWTSKWTSRWTSKGTSRWTSKEAWRPPHWEAPEPAEEVPPEGTMLNEAVLRHVVEQPLSAAAEGFRAIKIVADIRKASTGDRIIGVTSTLPGEGKSTVACNLAGLMAHAGKHAILIDADLRRPSLGRSLTVAPAIGLLEVLADPELLDRAVSVDAATGLTLLPAVVDRGLVHSDEIVASEAFRRLLDHLRQRYDYIIVDLPPLAPVVDVRAIAGVIESFVFVVEWGRTKVDLVERHLQAKPEVYERLLGVVLNKADARLFKRYEQGSQLNHLYYVHHGDDRLPGRA</sequence>
<evidence type="ECO:0000256" key="8">
    <source>
        <dbReference type="ARBA" id="ARBA00022692"/>
    </source>
</evidence>
<dbReference type="PANTHER" id="PTHR32309:SF13">
    <property type="entry name" value="FERRIC ENTEROBACTIN TRANSPORT PROTEIN FEPE"/>
    <property type="match status" value="1"/>
</dbReference>
<dbReference type="EMBL" id="AP018907">
    <property type="protein sequence ID" value="BBF92447.1"/>
    <property type="molecule type" value="Genomic_DNA"/>
</dbReference>
<feature type="compositionally biased region" description="Basic and acidic residues" evidence="16">
    <location>
        <begin position="542"/>
        <end position="554"/>
    </location>
</feature>
<keyword evidence="10" id="KW-0418">Kinase</keyword>
<feature type="region of interest" description="Disordered" evidence="16">
    <location>
        <begin position="540"/>
        <end position="563"/>
    </location>
</feature>
<comment type="subcellular location">
    <subcellularLocation>
        <location evidence="1">Cell inner membrane</location>
        <topology evidence="1">Multi-pass membrane protein</topology>
    </subcellularLocation>
</comment>
<evidence type="ECO:0000256" key="14">
    <source>
        <dbReference type="ARBA" id="ARBA00023137"/>
    </source>
</evidence>
<reference evidence="20 21" key="1">
    <citation type="submission" date="2018-08" db="EMBL/GenBank/DDBJ databases">
        <title>Complete genome sequencing of Blastochloris tepida GI.</title>
        <authorList>
            <person name="Tsukatani Y."/>
            <person name="Mori H."/>
        </authorList>
    </citation>
    <scope>NUCLEOTIDE SEQUENCE [LARGE SCALE GENOMIC DNA]</scope>
    <source>
        <strain evidence="20 21">GI</strain>
    </source>
</reference>
<evidence type="ECO:0000256" key="9">
    <source>
        <dbReference type="ARBA" id="ARBA00022741"/>
    </source>
</evidence>
<evidence type="ECO:0000256" key="12">
    <source>
        <dbReference type="ARBA" id="ARBA00022989"/>
    </source>
</evidence>
<dbReference type="InterPro" id="IPR025669">
    <property type="entry name" value="AAA_dom"/>
</dbReference>
<dbReference type="Gene3D" id="3.40.50.300">
    <property type="entry name" value="P-loop containing nucleotide triphosphate hydrolases"/>
    <property type="match status" value="1"/>
</dbReference>
<dbReference type="RefSeq" id="WP_126398339.1">
    <property type="nucleotide sequence ID" value="NZ_AP018907.1"/>
</dbReference>
<keyword evidence="6" id="KW-0997">Cell inner membrane</keyword>
<evidence type="ECO:0000256" key="4">
    <source>
        <dbReference type="ARBA" id="ARBA00011903"/>
    </source>
</evidence>
<feature type="domain" description="AAA" evidence="19">
    <location>
        <begin position="605"/>
        <end position="734"/>
    </location>
</feature>
<evidence type="ECO:0000256" key="6">
    <source>
        <dbReference type="ARBA" id="ARBA00022519"/>
    </source>
</evidence>
<keyword evidence="5" id="KW-1003">Cell membrane</keyword>
<keyword evidence="9" id="KW-0547">Nucleotide-binding</keyword>
<dbReference type="CDD" id="cd05387">
    <property type="entry name" value="BY-kinase"/>
    <property type="match status" value="1"/>
</dbReference>
<dbReference type="PANTHER" id="PTHR32309">
    <property type="entry name" value="TYROSINE-PROTEIN KINASE"/>
    <property type="match status" value="1"/>
</dbReference>
<dbReference type="OrthoDB" id="230260at2"/>
<evidence type="ECO:0000256" key="3">
    <source>
        <dbReference type="ARBA" id="ARBA00008883"/>
    </source>
</evidence>
<keyword evidence="8 17" id="KW-0812">Transmembrane</keyword>
<keyword evidence="21" id="KW-1185">Reference proteome</keyword>
<dbReference type="InterPro" id="IPR050445">
    <property type="entry name" value="Bact_polysacc_biosynth/exp"/>
</dbReference>
<organism evidence="20 21">
    <name type="scientific">Blastochloris tepida</name>
    <dbReference type="NCBI Taxonomy" id="2233851"/>
    <lineage>
        <taxon>Bacteria</taxon>
        <taxon>Pseudomonadati</taxon>
        <taxon>Pseudomonadota</taxon>
        <taxon>Alphaproteobacteria</taxon>
        <taxon>Hyphomicrobiales</taxon>
        <taxon>Blastochloridaceae</taxon>
        <taxon>Blastochloris</taxon>
    </lineage>
</organism>
<keyword evidence="13 17" id="KW-0472">Membrane</keyword>
<keyword evidence="11" id="KW-0067">ATP-binding</keyword>
<evidence type="ECO:0000256" key="7">
    <source>
        <dbReference type="ARBA" id="ARBA00022679"/>
    </source>
</evidence>
<evidence type="ECO:0000256" key="2">
    <source>
        <dbReference type="ARBA" id="ARBA00007316"/>
    </source>
</evidence>
<dbReference type="InterPro" id="IPR003856">
    <property type="entry name" value="LPS_length_determ_N"/>
</dbReference>
<dbReference type="Proteomes" id="UP000266934">
    <property type="component" value="Chromosome"/>
</dbReference>
<dbReference type="InterPro" id="IPR005702">
    <property type="entry name" value="Wzc-like_C"/>
</dbReference>
<comment type="catalytic activity">
    <reaction evidence="15">
        <text>L-tyrosyl-[protein] + ATP = O-phospho-L-tyrosyl-[protein] + ADP + H(+)</text>
        <dbReference type="Rhea" id="RHEA:10596"/>
        <dbReference type="Rhea" id="RHEA-COMP:10136"/>
        <dbReference type="Rhea" id="RHEA-COMP:20101"/>
        <dbReference type="ChEBI" id="CHEBI:15378"/>
        <dbReference type="ChEBI" id="CHEBI:30616"/>
        <dbReference type="ChEBI" id="CHEBI:46858"/>
        <dbReference type="ChEBI" id="CHEBI:61978"/>
        <dbReference type="ChEBI" id="CHEBI:456216"/>
        <dbReference type="EC" id="2.7.10.2"/>
    </reaction>
</comment>
<protein>
    <recommendedName>
        <fullName evidence="4">non-specific protein-tyrosine kinase</fullName>
        <ecNumber evidence="4">2.7.10.2</ecNumber>
    </recommendedName>
</protein>
<evidence type="ECO:0000256" key="15">
    <source>
        <dbReference type="ARBA" id="ARBA00051245"/>
    </source>
</evidence>
<evidence type="ECO:0000313" key="20">
    <source>
        <dbReference type="EMBL" id="BBF92447.1"/>
    </source>
</evidence>
<comment type="similarity">
    <text evidence="3">Belongs to the etk/wzc family.</text>
</comment>
<evidence type="ECO:0000256" key="11">
    <source>
        <dbReference type="ARBA" id="ARBA00022840"/>
    </source>
</evidence>
<evidence type="ECO:0000259" key="18">
    <source>
        <dbReference type="Pfam" id="PF02706"/>
    </source>
</evidence>
<dbReference type="GO" id="GO:0005886">
    <property type="term" value="C:plasma membrane"/>
    <property type="evidence" value="ECO:0007669"/>
    <property type="project" value="UniProtKB-SubCell"/>
</dbReference>
<keyword evidence="7" id="KW-0808">Transferase</keyword>
<dbReference type="Pfam" id="PF13614">
    <property type="entry name" value="AAA_31"/>
    <property type="match status" value="1"/>
</dbReference>
<dbReference type="InterPro" id="IPR027417">
    <property type="entry name" value="P-loop_NTPase"/>
</dbReference>
<evidence type="ECO:0000256" key="16">
    <source>
        <dbReference type="SAM" id="MobiDB-lite"/>
    </source>
</evidence>
<name>A0A348FYR4_9HYPH</name>
<dbReference type="KEGG" id="blag:BLTE_11320"/>
<evidence type="ECO:0000256" key="10">
    <source>
        <dbReference type="ARBA" id="ARBA00022777"/>
    </source>
</evidence>
<evidence type="ECO:0000256" key="1">
    <source>
        <dbReference type="ARBA" id="ARBA00004429"/>
    </source>
</evidence>
<feature type="transmembrane region" description="Helical" evidence="17">
    <location>
        <begin position="42"/>
        <end position="62"/>
    </location>
</feature>
<accession>A0A348FYR4</accession>
<dbReference type="GO" id="GO:0004713">
    <property type="term" value="F:protein tyrosine kinase activity"/>
    <property type="evidence" value="ECO:0007669"/>
    <property type="project" value="TreeGrafter"/>
</dbReference>
<evidence type="ECO:0000256" key="17">
    <source>
        <dbReference type="SAM" id="Phobius"/>
    </source>
</evidence>
<proteinExistence type="inferred from homology"/>
<feature type="transmembrane region" description="Helical" evidence="17">
    <location>
        <begin position="457"/>
        <end position="479"/>
    </location>
</feature>
<dbReference type="SUPFAM" id="SSF52540">
    <property type="entry name" value="P-loop containing nucleoside triphosphate hydrolases"/>
    <property type="match status" value="1"/>
</dbReference>
<evidence type="ECO:0000256" key="13">
    <source>
        <dbReference type="ARBA" id="ARBA00023136"/>
    </source>
</evidence>
<keyword evidence="14" id="KW-0829">Tyrosine-protein kinase</keyword>
<comment type="similarity">
    <text evidence="2">Belongs to the CpsD/CapB family.</text>
</comment>
<evidence type="ECO:0000256" key="5">
    <source>
        <dbReference type="ARBA" id="ARBA00022475"/>
    </source>
</evidence>
<keyword evidence="12 17" id="KW-1133">Transmembrane helix</keyword>
<gene>
    <name evidence="20" type="ORF">BLTE_11320</name>
</gene>